<keyword evidence="2" id="KW-1133">Transmembrane helix</keyword>
<evidence type="ECO:0000313" key="6">
    <source>
        <dbReference type="RefSeq" id="XP_005102266.1"/>
    </source>
</evidence>
<feature type="transmembrane region" description="Helical" evidence="2">
    <location>
        <begin position="76"/>
        <end position="96"/>
    </location>
</feature>
<proteinExistence type="predicted"/>
<dbReference type="PANTHER" id="PTHR19353:SF13">
    <property type="entry name" value="FATTY ACID DESATURASE 6"/>
    <property type="match status" value="1"/>
</dbReference>
<dbReference type="RefSeq" id="XP_005102265.1">
    <property type="nucleotide sequence ID" value="XM_005102208.3"/>
</dbReference>
<dbReference type="RefSeq" id="XP_005102266.1">
    <property type="nucleotide sequence ID" value="XM_005102209.1"/>
</dbReference>
<sequence>MTQQPVTTCQPPAENGTHPVSRINGKKSPPSLSVKEVDEKTGVVTDFVDLQKLPEFQILNQRVSAVVQSSSWWERYGVDMFILLGAVAGLYLSYFCLASSDGIVFAAGIILLGLCHTLISVKSGHNAVHGSLCSSPFLNKYLGYFCSDFVGSFSSDAGYDIHIKCHHPHTNIIGLGDSSTFRAPFVPNFLYMFVTPLLSPFLIPLVSVREMYTKSAVKIVRHVIVAYGGFAFHLYLLTTVSQLTIWSALLVCFLSRNILSIPYIHVNIFQHIGLPMYSQQYRPKKVYQMTTGVLNLPRNFVLDYCFGHGIISCHVEHHLFPKLSDNMCLKVKSVVENFCKEYDLPYHYDTYINRTKAFLFDYQRLMVNAPPVTKFVGLQ</sequence>
<dbReference type="Proteomes" id="UP000694888">
    <property type="component" value="Unplaced"/>
</dbReference>
<dbReference type="Pfam" id="PF00487">
    <property type="entry name" value="FA_desaturase"/>
    <property type="match status" value="1"/>
</dbReference>
<feature type="compositionally biased region" description="Polar residues" evidence="1">
    <location>
        <begin position="1"/>
        <end position="10"/>
    </location>
</feature>
<feature type="transmembrane region" description="Helical" evidence="2">
    <location>
        <begin position="189"/>
        <end position="207"/>
    </location>
</feature>
<evidence type="ECO:0000313" key="5">
    <source>
        <dbReference type="RefSeq" id="XP_005102265.1"/>
    </source>
</evidence>
<keyword evidence="4" id="KW-1185">Reference proteome</keyword>
<dbReference type="GeneID" id="101845629"/>
<evidence type="ECO:0000313" key="7">
    <source>
        <dbReference type="RefSeq" id="XP_005102267.1"/>
    </source>
</evidence>
<evidence type="ECO:0000259" key="3">
    <source>
        <dbReference type="Pfam" id="PF00487"/>
    </source>
</evidence>
<dbReference type="PANTHER" id="PTHR19353">
    <property type="entry name" value="FATTY ACID DESATURASE 2"/>
    <property type="match status" value="1"/>
</dbReference>
<protein>
    <submittedName>
        <fullName evidence="5 6">Fatty acid desaturase 6</fullName>
    </submittedName>
</protein>
<feature type="transmembrane region" description="Helical" evidence="2">
    <location>
        <begin position="103"/>
        <end position="121"/>
    </location>
</feature>
<feature type="domain" description="Fatty acid desaturase" evidence="3">
    <location>
        <begin position="105"/>
        <end position="348"/>
    </location>
</feature>
<feature type="transmembrane region" description="Helical" evidence="2">
    <location>
        <begin position="219"/>
        <end position="237"/>
    </location>
</feature>
<keyword evidence="2" id="KW-0472">Membrane</keyword>
<dbReference type="InterPro" id="IPR012171">
    <property type="entry name" value="Fatty_acid_desaturase"/>
</dbReference>
<evidence type="ECO:0000256" key="1">
    <source>
        <dbReference type="SAM" id="MobiDB-lite"/>
    </source>
</evidence>
<organism evidence="4 7">
    <name type="scientific">Aplysia californica</name>
    <name type="common">California sea hare</name>
    <dbReference type="NCBI Taxonomy" id="6500"/>
    <lineage>
        <taxon>Eukaryota</taxon>
        <taxon>Metazoa</taxon>
        <taxon>Spiralia</taxon>
        <taxon>Lophotrochozoa</taxon>
        <taxon>Mollusca</taxon>
        <taxon>Gastropoda</taxon>
        <taxon>Heterobranchia</taxon>
        <taxon>Euthyneura</taxon>
        <taxon>Tectipleura</taxon>
        <taxon>Aplysiida</taxon>
        <taxon>Aplysioidea</taxon>
        <taxon>Aplysiidae</taxon>
        <taxon>Aplysia</taxon>
    </lineage>
</organism>
<dbReference type="InterPro" id="IPR005804">
    <property type="entry name" value="FA_desaturase_dom"/>
</dbReference>
<name>A0ABM0JV65_APLCA</name>
<evidence type="ECO:0000313" key="4">
    <source>
        <dbReference type="Proteomes" id="UP000694888"/>
    </source>
</evidence>
<feature type="region of interest" description="Disordered" evidence="1">
    <location>
        <begin position="1"/>
        <end position="34"/>
    </location>
</feature>
<dbReference type="RefSeq" id="XP_005102267.1">
    <property type="nucleotide sequence ID" value="XM_005102210.2"/>
</dbReference>
<gene>
    <name evidence="5 6 7" type="primary">LOC101845629</name>
</gene>
<evidence type="ECO:0000256" key="2">
    <source>
        <dbReference type="SAM" id="Phobius"/>
    </source>
</evidence>
<reference evidence="5 6" key="1">
    <citation type="submission" date="2025-05" db="UniProtKB">
        <authorList>
            <consortium name="RefSeq"/>
        </authorList>
    </citation>
    <scope>IDENTIFICATION</scope>
</reference>
<accession>A0ABM0JV65</accession>
<keyword evidence="2" id="KW-0812">Transmembrane</keyword>